<dbReference type="InterPro" id="IPR000383">
    <property type="entry name" value="Xaa-Pro-like_dom"/>
</dbReference>
<dbReference type="AlphaFoldDB" id="A0A8J3BI46"/>
<dbReference type="Gene3D" id="2.60.120.260">
    <property type="entry name" value="Galactose-binding domain-like"/>
    <property type="match status" value="1"/>
</dbReference>
<feature type="region of interest" description="Disordered" evidence="2">
    <location>
        <begin position="399"/>
        <end position="426"/>
    </location>
</feature>
<feature type="domain" description="Xaa-Pro dipeptidyl-peptidase C-terminal" evidence="4">
    <location>
        <begin position="352"/>
        <end position="570"/>
    </location>
</feature>
<dbReference type="InterPro" id="IPR008979">
    <property type="entry name" value="Galactose-bd-like_sf"/>
</dbReference>
<keyword evidence="1" id="KW-0378">Hydrolase</keyword>
<protein>
    <submittedName>
        <fullName evidence="5">Xaa-Pro dipeptidyl-peptidase</fullName>
    </submittedName>
</protein>
<feature type="signal peptide" evidence="3">
    <location>
        <begin position="1"/>
        <end position="35"/>
    </location>
</feature>
<evidence type="ECO:0000256" key="2">
    <source>
        <dbReference type="SAM" id="MobiDB-lite"/>
    </source>
</evidence>
<reference evidence="5" key="2">
    <citation type="submission" date="2020-09" db="EMBL/GenBank/DDBJ databases">
        <authorList>
            <person name="Sun Q."/>
            <person name="Ohkuma M."/>
        </authorList>
    </citation>
    <scope>NUCLEOTIDE SEQUENCE</scope>
    <source>
        <strain evidence="5">JCM 3091</strain>
    </source>
</reference>
<dbReference type="GO" id="GO:0008239">
    <property type="term" value="F:dipeptidyl-peptidase activity"/>
    <property type="evidence" value="ECO:0007669"/>
    <property type="project" value="InterPro"/>
</dbReference>
<dbReference type="InterPro" id="IPR029058">
    <property type="entry name" value="AB_hydrolase_fold"/>
</dbReference>
<accession>A0A8J3BI46</accession>
<dbReference type="Proteomes" id="UP000662200">
    <property type="component" value="Unassembled WGS sequence"/>
</dbReference>
<evidence type="ECO:0000256" key="3">
    <source>
        <dbReference type="SAM" id="SignalP"/>
    </source>
</evidence>
<dbReference type="SMART" id="SM00939">
    <property type="entry name" value="PepX_C"/>
    <property type="match status" value="1"/>
</dbReference>
<keyword evidence="3" id="KW-0732">Signal</keyword>
<name>A0A8J3BI46_9ACTN</name>
<gene>
    <name evidence="5" type="primary">pepX</name>
    <name evidence="5" type="ORF">GCM10010124_01640</name>
</gene>
<evidence type="ECO:0000313" key="6">
    <source>
        <dbReference type="Proteomes" id="UP000662200"/>
    </source>
</evidence>
<dbReference type="RefSeq" id="WP_189112193.1">
    <property type="nucleotide sequence ID" value="NZ_BMQC01000001.1"/>
</dbReference>
<dbReference type="InterPro" id="IPR013736">
    <property type="entry name" value="Xaa-Pro_dipept_C"/>
</dbReference>
<evidence type="ECO:0000259" key="4">
    <source>
        <dbReference type="SMART" id="SM00939"/>
    </source>
</evidence>
<dbReference type="Pfam" id="PF02129">
    <property type="entry name" value="Peptidase_S15"/>
    <property type="match status" value="1"/>
</dbReference>
<evidence type="ECO:0000256" key="1">
    <source>
        <dbReference type="ARBA" id="ARBA00022801"/>
    </source>
</evidence>
<reference evidence="5" key="1">
    <citation type="journal article" date="2014" name="Int. J. Syst. Evol. Microbiol.">
        <title>Complete genome sequence of Corynebacterium casei LMG S-19264T (=DSM 44701T), isolated from a smear-ripened cheese.</title>
        <authorList>
            <consortium name="US DOE Joint Genome Institute (JGI-PGF)"/>
            <person name="Walter F."/>
            <person name="Albersmeier A."/>
            <person name="Kalinowski J."/>
            <person name="Ruckert C."/>
        </authorList>
    </citation>
    <scope>NUCLEOTIDE SEQUENCE</scope>
    <source>
        <strain evidence="5">JCM 3091</strain>
    </source>
</reference>
<evidence type="ECO:0000313" key="5">
    <source>
        <dbReference type="EMBL" id="GGK12770.1"/>
    </source>
</evidence>
<dbReference type="SUPFAM" id="SSF49785">
    <property type="entry name" value="Galactose-binding domain-like"/>
    <property type="match status" value="1"/>
</dbReference>
<proteinExistence type="predicted"/>
<organism evidence="5 6">
    <name type="scientific">Pilimelia terevasa</name>
    <dbReference type="NCBI Taxonomy" id="53372"/>
    <lineage>
        <taxon>Bacteria</taxon>
        <taxon>Bacillati</taxon>
        <taxon>Actinomycetota</taxon>
        <taxon>Actinomycetes</taxon>
        <taxon>Micromonosporales</taxon>
        <taxon>Micromonosporaceae</taxon>
        <taxon>Pilimelia</taxon>
    </lineage>
</organism>
<dbReference type="SUPFAM" id="SSF53474">
    <property type="entry name" value="alpha/beta-Hydrolases"/>
    <property type="match status" value="1"/>
</dbReference>
<keyword evidence="6" id="KW-1185">Reference proteome</keyword>
<dbReference type="EMBL" id="BMQC01000001">
    <property type="protein sequence ID" value="GGK12770.1"/>
    <property type="molecule type" value="Genomic_DNA"/>
</dbReference>
<feature type="compositionally biased region" description="Polar residues" evidence="2">
    <location>
        <begin position="405"/>
        <end position="421"/>
    </location>
</feature>
<dbReference type="Pfam" id="PF08530">
    <property type="entry name" value="PepX_C"/>
    <property type="match status" value="1"/>
</dbReference>
<feature type="chain" id="PRO_5035162147" evidence="3">
    <location>
        <begin position="36"/>
        <end position="575"/>
    </location>
</feature>
<sequence length="575" mass="61060">MAGLRRPPLALTAVGALTAVLVPAAVLAVPSAAAAAPYLAERVFVETQVDSDGNGRKDRVAIDINRPASGKVPVVLEHTPYKDGLNDAANHNVDVGKLPQETSFVDGEVPLRPKPIRKSNLRGLMFDELLADGYATIAGQSIGTSGSDGCPTSGDMQEAMGAVAIVDWLNGRAKGFNASGGEVRADWSTGKVGMTGVSYNGTLPNMAAATGVEGLEAIVPIAAIADWYDYYRANGLVVAPGGYQGEDADILAKAVVKKGGGCAAQINKLTQQQGREHGDYTQFWKDRDFTDKASKVRAAVLVGHGMGDWNVKGTNYAKWYQALAKADKPRKIVLHRGGHGVPNHPQWRTMVSRWWDRYLKGIDNGIDREPRADVDVDGTWKKFADWPDPGAREVTYQLGARDGTSPGSLTESEPTGRQPQAFTDLGRSAKVGTLIADGTKPKDGRLVYLSEPLKANSRFTGTARVTLNVAVENKTAANLTAVLVSYDSSGAGTHISRGWADPQNAASLEKGTPLTPGKAVTVTFNLEPQDRAIAAGRRIGLVIMSTDSEYTLRPPGGTKLRVDPGGSLTVRLANN</sequence>
<dbReference type="Gene3D" id="3.40.50.1820">
    <property type="entry name" value="alpha/beta hydrolase"/>
    <property type="match status" value="2"/>
</dbReference>
<comment type="caution">
    <text evidence="5">The sequence shown here is derived from an EMBL/GenBank/DDBJ whole genome shotgun (WGS) entry which is preliminary data.</text>
</comment>